<dbReference type="AlphaFoldDB" id="A0A8X8B782"/>
<dbReference type="GO" id="GO:0009737">
    <property type="term" value="P:response to abscisic acid"/>
    <property type="evidence" value="ECO:0007669"/>
    <property type="project" value="UniProtKB-ARBA"/>
</dbReference>
<feature type="domain" description="Myb-like" evidence="9">
    <location>
        <begin position="27"/>
        <end position="70"/>
    </location>
</feature>
<dbReference type="GO" id="GO:0009554">
    <property type="term" value="P:megasporogenesis"/>
    <property type="evidence" value="ECO:0007669"/>
    <property type="project" value="UniProtKB-ARBA"/>
</dbReference>
<evidence type="ECO:0000256" key="3">
    <source>
        <dbReference type="ARBA" id="ARBA00023015"/>
    </source>
</evidence>
<evidence type="ECO:0000256" key="6">
    <source>
        <dbReference type="ARBA" id="ARBA00023242"/>
    </source>
</evidence>
<dbReference type="CDD" id="cd00167">
    <property type="entry name" value="SANT"/>
    <property type="match status" value="2"/>
</dbReference>
<organism evidence="11 12">
    <name type="scientific">Brassica carinata</name>
    <name type="common">Ethiopian mustard</name>
    <name type="synonym">Abyssinian cabbage</name>
    <dbReference type="NCBI Taxonomy" id="52824"/>
    <lineage>
        <taxon>Eukaryota</taxon>
        <taxon>Viridiplantae</taxon>
        <taxon>Streptophyta</taxon>
        <taxon>Embryophyta</taxon>
        <taxon>Tracheophyta</taxon>
        <taxon>Spermatophyta</taxon>
        <taxon>Magnoliopsida</taxon>
        <taxon>eudicotyledons</taxon>
        <taxon>Gunneridae</taxon>
        <taxon>Pentapetalae</taxon>
        <taxon>rosids</taxon>
        <taxon>malvids</taxon>
        <taxon>Brassicales</taxon>
        <taxon>Brassicaceae</taxon>
        <taxon>Brassiceae</taxon>
        <taxon>Brassica</taxon>
    </lineage>
</organism>
<sequence>MEEMKKKKKKNMNNEDSKKKERHIVTWTPEEDVILRDQITLHGTENWAIIASKFKDKSTRQCRRRWYTYLNSDFKRGGWSPEEDMLLCEAQRVFGNRWTEIAKVVSGRTDNAVKNRFTTLCKKRAKHEAMANENNSNNKRMLFLDGISTPQKADNEAPIAKRTRRSHILELTEMSNYGNVKSCLNQQERSPFSVLARNATGTDSLEEQYQKSNVKESDGGEGMFLKKDDPKVTALMQQAELLTSLAQKVNADNTEQSMENAWKVLQDFLNKGKENDLLRYGLPDMDFQLEEFRDLIGDLRSSYEDNDPSWRQPDLHDSPASSEYSSGSVIMLDQSGDKTQPSLSDTQTDHNKQGGEDENMPISGDEENFSSPIQVTPLFRSLADGIPSPQFSESERSFLLKTLGIESSSPCPSANPSQPPPCKRVLLHSL</sequence>
<dbReference type="GO" id="GO:0000978">
    <property type="term" value="F:RNA polymerase II cis-regulatory region sequence-specific DNA binding"/>
    <property type="evidence" value="ECO:0007669"/>
    <property type="project" value="TreeGrafter"/>
</dbReference>
<dbReference type="PROSITE" id="PS51294">
    <property type="entry name" value="HTH_MYB"/>
    <property type="match status" value="2"/>
</dbReference>
<name>A0A8X8B782_BRACI</name>
<evidence type="ECO:0000313" key="12">
    <source>
        <dbReference type="Proteomes" id="UP000886595"/>
    </source>
</evidence>
<dbReference type="GO" id="GO:1902806">
    <property type="term" value="P:regulation of cell cycle G1/S phase transition"/>
    <property type="evidence" value="ECO:0007669"/>
    <property type="project" value="UniProtKB-ARBA"/>
</dbReference>
<dbReference type="GO" id="GO:0048364">
    <property type="term" value="P:root development"/>
    <property type="evidence" value="ECO:0007669"/>
    <property type="project" value="UniProtKB-ARBA"/>
</dbReference>
<dbReference type="InterPro" id="IPR017930">
    <property type="entry name" value="Myb_dom"/>
</dbReference>
<keyword evidence="6" id="KW-0539">Nucleus</keyword>
<protein>
    <submittedName>
        <fullName evidence="11">Uncharacterized protein</fullName>
    </submittedName>
</protein>
<keyword evidence="5" id="KW-0804">Transcription</keyword>
<dbReference type="GO" id="GO:0032875">
    <property type="term" value="P:regulation of DNA endoreduplication"/>
    <property type="evidence" value="ECO:0007669"/>
    <property type="project" value="UniProtKB-ARBA"/>
</dbReference>
<dbReference type="GO" id="GO:0010376">
    <property type="term" value="P:stomatal complex formation"/>
    <property type="evidence" value="ECO:0007669"/>
    <property type="project" value="UniProtKB-ARBA"/>
</dbReference>
<dbReference type="Gene3D" id="1.10.10.60">
    <property type="entry name" value="Homeodomain-like"/>
    <property type="match status" value="2"/>
</dbReference>
<dbReference type="InterPro" id="IPR001005">
    <property type="entry name" value="SANT/Myb"/>
</dbReference>
<dbReference type="GO" id="GO:0009629">
    <property type="term" value="P:response to gravity"/>
    <property type="evidence" value="ECO:0007669"/>
    <property type="project" value="UniProtKB-ARBA"/>
</dbReference>
<feature type="compositionally biased region" description="Polar residues" evidence="8">
    <location>
        <begin position="337"/>
        <end position="346"/>
    </location>
</feature>
<feature type="compositionally biased region" description="Basic and acidic residues" evidence="8">
    <location>
        <begin position="213"/>
        <end position="224"/>
    </location>
</feature>
<feature type="compositionally biased region" description="Low complexity" evidence="8">
    <location>
        <begin position="407"/>
        <end position="416"/>
    </location>
</feature>
<dbReference type="GO" id="GO:0005634">
    <property type="term" value="C:nucleus"/>
    <property type="evidence" value="ECO:0007669"/>
    <property type="project" value="UniProtKB-SubCell"/>
</dbReference>
<comment type="subunit">
    <text evidence="7">Interacts with RBR1.</text>
</comment>
<evidence type="ECO:0000259" key="10">
    <source>
        <dbReference type="PROSITE" id="PS51294"/>
    </source>
</evidence>
<evidence type="ECO:0000256" key="2">
    <source>
        <dbReference type="ARBA" id="ARBA00022737"/>
    </source>
</evidence>
<evidence type="ECO:0000256" key="5">
    <source>
        <dbReference type="ARBA" id="ARBA00023163"/>
    </source>
</evidence>
<feature type="region of interest" description="Disordered" evidence="8">
    <location>
        <begin position="406"/>
        <end position="430"/>
    </location>
</feature>
<dbReference type="GO" id="GO:0010235">
    <property type="term" value="P:guard mother cell cytokinesis"/>
    <property type="evidence" value="ECO:0007669"/>
    <property type="project" value="UniProtKB-ARBA"/>
</dbReference>
<comment type="caution">
    <text evidence="11">The sequence shown here is derived from an EMBL/GenBank/DDBJ whole genome shotgun (WGS) entry which is preliminary data.</text>
</comment>
<feature type="domain" description="HTH myb-type" evidence="10">
    <location>
        <begin position="71"/>
        <end position="125"/>
    </location>
</feature>
<dbReference type="GO" id="GO:2000037">
    <property type="term" value="P:regulation of stomatal complex patterning"/>
    <property type="evidence" value="ECO:0007669"/>
    <property type="project" value="UniProtKB-ARBA"/>
</dbReference>
<feature type="compositionally biased region" description="Basic residues" evidence="8">
    <location>
        <begin position="1"/>
        <end position="11"/>
    </location>
</feature>
<evidence type="ECO:0000256" key="7">
    <source>
        <dbReference type="ARBA" id="ARBA00063045"/>
    </source>
</evidence>
<dbReference type="EMBL" id="JAAMPC010000002">
    <property type="protein sequence ID" value="KAG2323757.1"/>
    <property type="molecule type" value="Genomic_DNA"/>
</dbReference>
<dbReference type="Proteomes" id="UP000886595">
    <property type="component" value="Unassembled WGS sequence"/>
</dbReference>
<gene>
    <name evidence="11" type="ORF">Bca52824_006485</name>
</gene>
<feature type="region of interest" description="Disordered" evidence="8">
    <location>
        <begin position="1"/>
        <end position="21"/>
    </location>
</feature>
<dbReference type="PANTHER" id="PTHR45614:SF76">
    <property type="entry name" value="TRANSCRIPTION FACTOR MYB124"/>
    <property type="match status" value="1"/>
</dbReference>
<dbReference type="GO" id="GO:0010052">
    <property type="term" value="P:guard cell differentiation"/>
    <property type="evidence" value="ECO:0007669"/>
    <property type="project" value="UniProtKB-ARBA"/>
</dbReference>
<evidence type="ECO:0000256" key="4">
    <source>
        <dbReference type="ARBA" id="ARBA00023125"/>
    </source>
</evidence>
<dbReference type="Pfam" id="PF13921">
    <property type="entry name" value="Myb_DNA-bind_6"/>
    <property type="match status" value="1"/>
</dbReference>
<dbReference type="GO" id="GO:0000981">
    <property type="term" value="F:DNA-binding transcription factor activity, RNA polymerase II-specific"/>
    <property type="evidence" value="ECO:0007669"/>
    <property type="project" value="TreeGrafter"/>
</dbReference>
<reference evidence="11 12" key="1">
    <citation type="submission" date="2020-02" db="EMBL/GenBank/DDBJ databases">
        <authorList>
            <person name="Ma Q."/>
            <person name="Huang Y."/>
            <person name="Song X."/>
            <person name="Pei D."/>
        </authorList>
    </citation>
    <scope>NUCLEOTIDE SEQUENCE [LARGE SCALE GENOMIC DNA]</scope>
    <source>
        <strain evidence="11">Sxm20200214</strain>
        <tissue evidence="11">Leaf</tissue>
    </source>
</reference>
<evidence type="ECO:0000256" key="8">
    <source>
        <dbReference type="SAM" id="MobiDB-lite"/>
    </source>
</evidence>
<feature type="region of interest" description="Disordered" evidence="8">
    <location>
        <begin position="202"/>
        <end position="224"/>
    </location>
</feature>
<dbReference type="PROSITE" id="PS50090">
    <property type="entry name" value="MYB_LIKE"/>
    <property type="match status" value="2"/>
</dbReference>
<keyword evidence="12" id="KW-1185">Reference proteome</keyword>
<evidence type="ECO:0000256" key="1">
    <source>
        <dbReference type="ARBA" id="ARBA00004123"/>
    </source>
</evidence>
<feature type="domain" description="Myb-like" evidence="9">
    <location>
        <begin position="71"/>
        <end position="121"/>
    </location>
</feature>
<dbReference type="GO" id="GO:1902584">
    <property type="term" value="P:positive regulation of response to water deprivation"/>
    <property type="evidence" value="ECO:0007669"/>
    <property type="project" value="UniProtKB-ARBA"/>
</dbReference>
<keyword evidence="2" id="KW-0677">Repeat</keyword>
<dbReference type="GO" id="GO:0010444">
    <property type="term" value="P:guard mother cell differentiation"/>
    <property type="evidence" value="ECO:0007669"/>
    <property type="project" value="UniProtKB-ARBA"/>
</dbReference>
<evidence type="ECO:0000259" key="9">
    <source>
        <dbReference type="PROSITE" id="PS50090"/>
    </source>
</evidence>
<dbReference type="InterPro" id="IPR009057">
    <property type="entry name" value="Homeodomain-like_sf"/>
</dbReference>
<accession>A0A8X8B782</accession>
<keyword evidence="3" id="KW-0805">Transcription regulation</keyword>
<dbReference type="SUPFAM" id="SSF46689">
    <property type="entry name" value="Homeodomain-like"/>
    <property type="match status" value="1"/>
</dbReference>
<dbReference type="SMART" id="SM00717">
    <property type="entry name" value="SANT"/>
    <property type="match status" value="2"/>
</dbReference>
<dbReference type="OrthoDB" id="2143914at2759"/>
<dbReference type="GO" id="GO:1901002">
    <property type="term" value="P:positive regulation of response to salt stress"/>
    <property type="evidence" value="ECO:0007669"/>
    <property type="project" value="UniProtKB-ARBA"/>
</dbReference>
<comment type="subcellular location">
    <subcellularLocation>
        <location evidence="1">Nucleus</location>
    </subcellularLocation>
</comment>
<dbReference type="GO" id="GO:0050891">
    <property type="term" value="P:multicellular organismal-level water homeostasis"/>
    <property type="evidence" value="ECO:0007669"/>
    <property type="project" value="UniProtKB-ARBA"/>
</dbReference>
<feature type="compositionally biased region" description="Polar residues" evidence="8">
    <location>
        <begin position="319"/>
        <end position="328"/>
    </location>
</feature>
<dbReference type="GO" id="GO:1901333">
    <property type="term" value="P:positive regulation of lateral root development"/>
    <property type="evidence" value="ECO:0007669"/>
    <property type="project" value="UniProtKB-ARBA"/>
</dbReference>
<proteinExistence type="predicted"/>
<feature type="domain" description="HTH myb-type" evidence="10">
    <location>
        <begin position="19"/>
        <end position="70"/>
    </location>
</feature>
<feature type="compositionally biased region" description="Acidic residues" evidence="8">
    <location>
        <begin position="356"/>
        <end position="368"/>
    </location>
</feature>
<dbReference type="PANTHER" id="PTHR45614">
    <property type="entry name" value="MYB PROTEIN-RELATED"/>
    <property type="match status" value="1"/>
</dbReference>
<evidence type="ECO:0000313" key="11">
    <source>
        <dbReference type="EMBL" id="KAG2323757.1"/>
    </source>
</evidence>
<dbReference type="FunFam" id="1.10.10.60:FF:000355">
    <property type="entry name" value="Transcription factor MYB124"/>
    <property type="match status" value="1"/>
</dbReference>
<keyword evidence="4" id="KW-0238">DNA-binding</keyword>
<dbReference type="InterPro" id="IPR050560">
    <property type="entry name" value="MYB_TF"/>
</dbReference>
<feature type="region of interest" description="Disordered" evidence="8">
    <location>
        <begin position="304"/>
        <end position="371"/>
    </location>
</feature>